<sequence>MQPARNRALKILALNIWQYFPEEVLREEPDFLSIRSNNTIADYGPCGECDTPILTEDPLRSLVLNVCGNMIHRTCAKQCTKMKITLLMWRGRL</sequence>
<evidence type="ECO:0000313" key="2">
    <source>
        <dbReference type="Proteomes" id="UP000022910"/>
    </source>
</evidence>
<name>A0A015NJG7_RHIIW</name>
<keyword evidence="2" id="KW-1185">Reference proteome</keyword>
<accession>A0A015NJG7</accession>
<proteinExistence type="predicted"/>
<dbReference type="Proteomes" id="UP000022910">
    <property type="component" value="Unassembled WGS sequence"/>
</dbReference>
<evidence type="ECO:0000313" key="1">
    <source>
        <dbReference type="EMBL" id="EXX79553.1"/>
    </source>
</evidence>
<organism evidence="1 2">
    <name type="scientific">Rhizophagus irregularis (strain DAOM 197198w)</name>
    <name type="common">Glomus intraradices</name>
    <dbReference type="NCBI Taxonomy" id="1432141"/>
    <lineage>
        <taxon>Eukaryota</taxon>
        <taxon>Fungi</taxon>
        <taxon>Fungi incertae sedis</taxon>
        <taxon>Mucoromycota</taxon>
        <taxon>Glomeromycotina</taxon>
        <taxon>Glomeromycetes</taxon>
        <taxon>Glomerales</taxon>
        <taxon>Glomeraceae</taxon>
        <taxon>Rhizophagus</taxon>
    </lineage>
</organism>
<dbReference type="OrthoDB" id="2309359at2759"/>
<dbReference type="AlphaFoldDB" id="A0A015NJG7"/>
<dbReference type="HOGENOM" id="CLU_2400848_0_0_1"/>
<dbReference type="EMBL" id="JEMT01002654">
    <property type="protein sequence ID" value="EXX79553.1"/>
    <property type="molecule type" value="Genomic_DNA"/>
</dbReference>
<reference evidence="1 2" key="1">
    <citation type="submission" date="2014-02" db="EMBL/GenBank/DDBJ databases">
        <title>Single nucleus genome sequencing reveals high similarity among nuclei of an endomycorrhizal fungus.</title>
        <authorList>
            <person name="Lin K."/>
            <person name="Geurts R."/>
            <person name="Zhang Z."/>
            <person name="Limpens E."/>
            <person name="Saunders D.G."/>
            <person name="Mu D."/>
            <person name="Pang E."/>
            <person name="Cao H."/>
            <person name="Cha H."/>
            <person name="Lin T."/>
            <person name="Zhou Q."/>
            <person name="Shang Y."/>
            <person name="Li Y."/>
            <person name="Ivanov S."/>
            <person name="Sharma T."/>
            <person name="Velzen R.V."/>
            <person name="Ruijter N.D."/>
            <person name="Aanen D.K."/>
            <person name="Win J."/>
            <person name="Kamoun S."/>
            <person name="Bisseling T."/>
            <person name="Huang S."/>
        </authorList>
    </citation>
    <scope>NUCLEOTIDE SEQUENCE [LARGE SCALE GENOMIC DNA]</scope>
    <source>
        <strain evidence="2">DAOM197198w</strain>
    </source>
</reference>
<gene>
    <name evidence="1" type="ORF">RirG_004480</name>
</gene>
<comment type="caution">
    <text evidence="1">The sequence shown here is derived from an EMBL/GenBank/DDBJ whole genome shotgun (WGS) entry which is preliminary data.</text>
</comment>
<protein>
    <submittedName>
        <fullName evidence="1">Uncharacterized protein</fullName>
    </submittedName>
</protein>